<sequence length="376" mass="41559">MRKSRECQLSFVPGRDFVVVGLLKARSPRKTGWASCLNWHGQSPATKTARQGFLQLGGYALQWFLRPEAHSHAFLCLSVGTVCSSHCGTRFEAFKITTAACLQAQMHAMRPQKSADFLIQGSMNSTFLVRYKINWPPSIASTDTHHYAVRFPGDVLWPWLAIFLSTTISSSTFRRNSSTCVRLSSAICLALSALFWQAISLSQALWKLGLSAVEPGNSVAPCPLVRGANVHITVVRNTTLMAIFHVLYSALLSDDVAKHGVELTLGTATPSPSVALTFPPSRLRSGGRSSRIPRRQRLFRPWERPALSVAPTRPTSLADHRHCTNRSDNDVKSGPAAKVGAFCQAARWLSLHALYDESPQYWSMPLFSHRSADHFV</sequence>
<evidence type="ECO:0000313" key="3">
    <source>
        <dbReference type="Proteomes" id="UP000481153"/>
    </source>
</evidence>
<keyword evidence="3" id="KW-1185">Reference proteome</keyword>
<feature type="region of interest" description="Disordered" evidence="1">
    <location>
        <begin position="310"/>
        <end position="331"/>
    </location>
</feature>
<dbReference type="AlphaFoldDB" id="A0A6G0WF84"/>
<dbReference type="Proteomes" id="UP000481153">
    <property type="component" value="Unassembled WGS sequence"/>
</dbReference>
<protein>
    <submittedName>
        <fullName evidence="2">Uncharacterized protein</fullName>
    </submittedName>
</protein>
<gene>
    <name evidence="2" type="ORF">Ae201684_015621</name>
</gene>
<feature type="compositionally biased region" description="Basic and acidic residues" evidence="1">
    <location>
        <begin position="318"/>
        <end position="331"/>
    </location>
</feature>
<proteinExistence type="predicted"/>
<name>A0A6G0WF84_9STRA</name>
<reference evidence="2 3" key="1">
    <citation type="submission" date="2019-07" db="EMBL/GenBank/DDBJ databases">
        <title>Genomics analysis of Aphanomyces spp. identifies a new class of oomycete effector associated with host adaptation.</title>
        <authorList>
            <person name="Gaulin E."/>
        </authorList>
    </citation>
    <scope>NUCLEOTIDE SEQUENCE [LARGE SCALE GENOMIC DNA]</scope>
    <source>
        <strain evidence="2 3">ATCC 201684</strain>
    </source>
</reference>
<evidence type="ECO:0000313" key="2">
    <source>
        <dbReference type="EMBL" id="KAF0726071.1"/>
    </source>
</evidence>
<accession>A0A6G0WF84</accession>
<comment type="caution">
    <text evidence="2">The sequence shown here is derived from an EMBL/GenBank/DDBJ whole genome shotgun (WGS) entry which is preliminary data.</text>
</comment>
<evidence type="ECO:0000256" key="1">
    <source>
        <dbReference type="SAM" id="MobiDB-lite"/>
    </source>
</evidence>
<organism evidence="2 3">
    <name type="scientific">Aphanomyces euteiches</name>
    <dbReference type="NCBI Taxonomy" id="100861"/>
    <lineage>
        <taxon>Eukaryota</taxon>
        <taxon>Sar</taxon>
        <taxon>Stramenopiles</taxon>
        <taxon>Oomycota</taxon>
        <taxon>Saprolegniomycetes</taxon>
        <taxon>Saprolegniales</taxon>
        <taxon>Verrucalvaceae</taxon>
        <taxon>Aphanomyces</taxon>
    </lineage>
</organism>
<dbReference type="EMBL" id="VJMJ01000227">
    <property type="protein sequence ID" value="KAF0726071.1"/>
    <property type="molecule type" value="Genomic_DNA"/>
</dbReference>